<dbReference type="Proteomes" id="UP001225356">
    <property type="component" value="Unassembled WGS sequence"/>
</dbReference>
<accession>A0ABT9QQW8</accession>
<evidence type="ECO:0000313" key="2">
    <source>
        <dbReference type="EMBL" id="MDP9849106.1"/>
    </source>
</evidence>
<name>A0ABT9QQW8_9ACTN</name>
<proteinExistence type="predicted"/>
<gene>
    <name evidence="2" type="ORF">J2853_008317</name>
</gene>
<sequence>MSEMDVRDESQEEETIDELAREISTETPEADAVEQSRTVRENGPDWPHDIPLEVNPADAVEQNRAVDIDEDDYR</sequence>
<protein>
    <submittedName>
        <fullName evidence="2">Uncharacterized protein</fullName>
    </submittedName>
</protein>
<evidence type="ECO:0000313" key="3">
    <source>
        <dbReference type="Proteomes" id="UP001225356"/>
    </source>
</evidence>
<feature type="region of interest" description="Disordered" evidence="1">
    <location>
        <begin position="25"/>
        <end position="52"/>
    </location>
</feature>
<feature type="compositionally biased region" description="Basic and acidic residues" evidence="1">
    <location>
        <begin position="37"/>
        <end position="51"/>
    </location>
</feature>
<reference evidence="2 3" key="1">
    <citation type="submission" date="2023-07" db="EMBL/GenBank/DDBJ databases">
        <title>Sequencing the genomes of 1000 actinobacteria strains.</title>
        <authorList>
            <person name="Klenk H.-P."/>
        </authorList>
    </citation>
    <scope>NUCLEOTIDE SEQUENCE [LARGE SCALE GENOMIC DNA]</scope>
    <source>
        <strain evidence="2 3">DSM 46740</strain>
    </source>
</reference>
<keyword evidence="3" id="KW-1185">Reference proteome</keyword>
<comment type="caution">
    <text evidence="2">The sequence shown here is derived from an EMBL/GenBank/DDBJ whole genome shotgun (WGS) entry which is preliminary data.</text>
</comment>
<evidence type="ECO:0000256" key="1">
    <source>
        <dbReference type="SAM" id="MobiDB-lite"/>
    </source>
</evidence>
<dbReference type="EMBL" id="JAUSQU010000001">
    <property type="protein sequence ID" value="MDP9849106.1"/>
    <property type="molecule type" value="Genomic_DNA"/>
</dbReference>
<dbReference type="RefSeq" id="WP_307566779.1">
    <property type="nucleotide sequence ID" value="NZ_JAUSQU010000001.1"/>
</dbReference>
<organism evidence="2 3">
    <name type="scientific">Streptosporangium lutulentum</name>
    <dbReference type="NCBI Taxonomy" id="1461250"/>
    <lineage>
        <taxon>Bacteria</taxon>
        <taxon>Bacillati</taxon>
        <taxon>Actinomycetota</taxon>
        <taxon>Actinomycetes</taxon>
        <taxon>Streptosporangiales</taxon>
        <taxon>Streptosporangiaceae</taxon>
        <taxon>Streptosporangium</taxon>
    </lineage>
</organism>